<dbReference type="eggNOG" id="COG2315">
    <property type="taxonomic scope" value="Bacteria"/>
</dbReference>
<dbReference type="PANTHER" id="PTHR35145">
    <property type="entry name" value="CYTOPLASMIC PROTEIN-RELATED"/>
    <property type="match status" value="1"/>
</dbReference>
<dbReference type="RefSeq" id="WP_013657515.1">
    <property type="nucleotide sequence ID" value="NC_015275.1"/>
</dbReference>
<evidence type="ECO:0008006" key="3">
    <source>
        <dbReference type="Google" id="ProtNLM"/>
    </source>
</evidence>
<protein>
    <recommendedName>
        <fullName evidence="3">MmcQ/YjbR family DNA-binding protein</fullName>
    </recommendedName>
</protein>
<dbReference type="AlphaFoldDB" id="F2JHI3"/>
<evidence type="ECO:0000313" key="1">
    <source>
        <dbReference type="EMBL" id="ADZ84222.1"/>
    </source>
</evidence>
<proteinExistence type="predicted"/>
<dbReference type="Pfam" id="PF04237">
    <property type="entry name" value="YjbR"/>
    <property type="match status" value="1"/>
</dbReference>
<dbReference type="EMBL" id="CP002582">
    <property type="protein sequence ID" value="ADZ84222.1"/>
    <property type="molecule type" value="Genomic_DNA"/>
</dbReference>
<dbReference type="InterPro" id="IPR038056">
    <property type="entry name" value="YjbR-like_sf"/>
</dbReference>
<sequence length="116" mass="13951">MIPREAIKEFCLTLPGAYLDYPFDEEWQALRIRENHKSFAFIFKHQGKLYVNVKCEPLKAQFLREMYLQIIPGYHMNKKHWNSIVVDEDLSEGLLWQLIKESHELVYPKKKVKKNE</sequence>
<dbReference type="PANTHER" id="PTHR35145:SF1">
    <property type="entry name" value="CYTOPLASMIC PROTEIN"/>
    <property type="match status" value="1"/>
</dbReference>
<dbReference type="STRING" id="642492.Clole_2516"/>
<keyword evidence="2" id="KW-1185">Reference proteome</keyword>
<dbReference type="SUPFAM" id="SSF142906">
    <property type="entry name" value="YjbR-like"/>
    <property type="match status" value="1"/>
</dbReference>
<dbReference type="InterPro" id="IPR058532">
    <property type="entry name" value="YjbR/MT2646/Rv2570-like"/>
</dbReference>
<dbReference type="InterPro" id="IPR007351">
    <property type="entry name" value="YjbR"/>
</dbReference>
<name>F2JHI3_CELLD</name>
<dbReference type="Gene3D" id="3.90.1150.30">
    <property type="match status" value="1"/>
</dbReference>
<gene>
    <name evidence="1" type="ordered locus">Clole_2516</name>
</gene>
<evidence type="ECO:0000313" key="2">
    <source>
        <dbReference type="Proteomes" id="UP000008467"/>
    </source>
</evidence>
<dbReference type="Proteomes" id="UP000008467">
    <property type="component" value="Chromosome"/>
</dbReference>
<dbReference type="HOGENOM" id="CLU_105851_5_1_9"/>
<reference evidence="1 2" key="1">
    <citation type="journal article" date="2011" name="J. Bacteriol.">
        <title>Complete genome sequence of the cellulose-degrading bacterium Cellulosilyticum lentocellum.</title>
        <authorList>
            <consortium name="US DOE Joint Genome Institute"/>
            <person name="Miller D.A."/>
            <person name="Suen G."/>
            <person name="Bruce D."/>
            <person name="Copeland A."/>
            <person name="Cheng J.F."/>
            <person name="Detter C."/>
            <person name="Goodwin L.A."/>
            <person name="Han C.S."/>
            <person name="Hauser L.J."/>
            <person name="Land M.L."/>
            <person name="Lapidus A."/>
            <person name="Lucas S."/>
            <person name="Meincke L."/>
            <person name="Pitluck S."/>
            <person name="Tapia R."/>
            <person name="Teshima H."/>
            <person name="Woyke T."/>
            <person name="Fox B.G."/>
            <person name="Angert E.R."/>
            <person name="Currie C.R."/>
        </authorList>
    </citation>
    <scope>NUCLEOTIDE SEQUENCE [LARGE SCALE GENOMIC DNA]</scope>
    <source>
        <strain evidence="2">ATCC 49066 / DSM 5427 / NCIMB 11756 / RHM5</strain>
    </source>
</reference>
<organism evidence="1 2">
    <name type="scientific">Cellulosilyticum lentocellum (strain ATCC 49066 / DSM 5427 / NCIMB 11756 / RHM5)</name>
    <name type="common">Clostridium lentocellum</name>
    <dbReference type="NCBI Taxonomy" id="642492"/>
    <lineage>
        <taxon>Bacteria</taxon>
        <taxon>Bacillati</taxon>
        <taxon>Bacillota</taxon>
        <taxon>Clostridia</taxon>
        <taxon>Lachnospirales</taxon>
        <taxon>Cellulosilyticaceae</taxon>
        <taxon>Cellulosilyticum</taxon>
    </lineage>
</organism>
<accession>F2JHI3</accession>
<dbReference type="KEGG" id="cle:Clole_2516"/>